<organism evidence="3 4">
    <name type="scientific">Paenibacillus aestuarii</name>
    <dbReference type="NCBI Taxonomy" id="516965"/>
    <lineage>
        <taxon>Bacteria</taxon>
        <taxon>Bacillati</taxon>
        <taxon>Bacillota</taxon>
        <taxon>Bacilli</taxon>
        <taxon>Bacillales</taxon>
        <taxon>Paenibacillaceae</taxon>
        <taxon>Paenibacillus</taxon>
    </lineage>
</organism>
<accession>A0ABW0KH76</accession>
<evidence type="ECO:0000256" key="2">
    <source>
        <dbReference type="SAM" id="SignalP"/>
    </source>
</evidence>
<name>A0ABW0KH76_9BACL</name>
<feature type="chain" id="PRO_5045378041" evidence="2">
    <location>
        <begin position="29"/>
        <end position="108"/>
    </location>
</feature>
<feature type="signal peptide" evidence="2">
    <location>
        <begin position="1"/>
        <end position="28"/>
    </location>
</feature>
<dbReference type="RefSeq" id="WP_270881469.1">
    <property type="nucleotide sequence ID" value="NZ_JAQFVF010000051.1"/>
</dbReference>
<gene>
    <name evidence="3" type="ORF">ACFPOG_29990</name>
</gene>
<feature type="coiled-coil region" evidence="1">
    <location>
        <begin position="56"/>
        <end position="83"/>
    </location>
</feature>
<proteinExistence type="predicted"/>
<keyword evidence="2" id="KW-0732">Signal</keyword>
<evidence type="ECO:0000313" key="4">
    <source>
        <dbReference type="Proteomes" id="UP001596044"/>
    </source>
</evidence>
<comment type="caution">
    <text evidence="3">The sequence shown here is derived from an EMBL/GenBank/DDBJ whole genome shotgun (WGS) entry which is preliminary data.</text>
</comment>
<keyword evidence="4" id="KW-1185">Reference proteome</keyword>
<protein>
    <submittedName>
        <fullName evidence="3">Uncharacterized protein</fullName>
    </submittedName>
</protein>
<evidence type="ECO:0000313" key="3">
    <source>
        <dbReference type="EMBL" id="MFC5452442.1"/>
    </source>
</evidence>
<evidence type="ECO:0000256" key="1">
    <source>
        <dbReference type="SAM" id="Coils"/>
    </source>
</evidence>
<reference evidence="4" key="1">
    <citation type="journal article" date="2019" name="Int. J. Syst. Evol. Microbiol.">
        <title>The Global Catalogue of Microorganisms (GCM) 10K type strain sequencing project: providing services to taxonomists for standard genome sequencing and annotation.</title>
        <authorList>
            <consortium name="The Broad Institute Genomics Platform"/>
            <consortium name="The Broad Institute Genome Sequencing Center for Infectious Disease"/>
            <person name="Wu L."/>
            <person name="Ma J."/>
        </authorList>
    </citation>
    <scope>NUCLEOTIDE SEQUENCE [LARGE SCALE GENOMIC DNA]</scope>
    <source>
        <strain evidence="4">KACC 11904</strain>
    </source>
</reference>
<sequence length="108" mass="12009">MTRQKMRKIILITAIASLVSTMPLSAFAATKSATTHPSAAQHKAVHSTVNSVQSQKKSLHAQLAKVQKSIENTKKLLEQAKQGQHQAKISMKNSFNAWKQSKKIFKRN</sequence>
<keyword evidence="1" id="KW-0175">Coiled coil</keyword>
<dbReference type="EMBL" id="JBHSMJ010000052">
    <property type="protein sequence ID" value="MFC5452442.1"/>
    <property type="molecule type" value="Genomic_DNA"/>
</dbReference>
<dbReference type="Proteomes" id="UP001596044">
    <property type="component" value="Unassembled WGS sequence"/>
</dbReference>